<keyword evidence="1" id="KW-0418">Kinase</keyword>
<keyword evidence="1" id="KW-0723">Serine/threonine-protein kinase</keyword>
<dbReference type="InterPro" id="IPR003594">
    <property type="entry name" value="HATPase_dom"/>
</dbReference>
<dbReference type="RefSeq" id="WP_380541313.1">
    <property type="nucleotide sequence ID" value="NZ_JBHFAB010000025.1"/>
</dbReference>
<name>A0ABV6W2U6_9ACTN</name>
<keyword evidence="5" id="KW-1185">Reference proteome</keyword>
<evidence type="ECO:0000313" key="5">
    <source>
        <dbReference type="Proteomes" id="UP001592531"/>
    </source>
</evidence>
<dbReference type="GO" id="GO:0005524">
    <property type="term" value="F:ATP binding"/>
    <property type="evidence" value="ECO:0007669"/>
    <property type="project" value="UniProtKB-KW"/>
</dbReference>
<comment type="caution">
    <text evidence="4">The sequence shown here is derived from an EMBL/GenBank/DDBJ whole genome shotgun (WGS) entry which is preliminary data.</text>
</comment>
<feature type="domain" description="Histidine kinase/HSP90-like ATPase" evidence="3">
    <location>
        <begin position="42"/>
        <end position="144"/>
    </location>
</feature>
<evidence type="ECO:0000256" key="2">
    <source>
        <dbReference type="SAM" id="MobiDB-lite"/>
    </source>
</evidence>
<organism evidence="4 5">
    <name type="scientific">Streptacidiphilus cavernicola</name>
    <dbReference type="NCBI Taxonomy" id="3342716"/>
    <lineage>
        <taxon>Bacteria</taxon>
        <taxon>Bacillati</taxon>
        <taxon>Actinomycetota</taxon>
        <taxon>Actinomycetes</taxon>
        <taxon>Kitasatosporales</taxon>
        <taxon>Streptomycetaceae</taxon>
        <taxon>Streptacidiphilus</taxon>
    </lineage>
</organism>
<keyword evidence="1" id="KW-0808">Transferase</keyword>
<dbReference type="Gene3D" id="3.30.565.10">
    <property type="entry name" value="Histidine kinase-like ATPase, C-terminal domain"/>
    <property type="match status" value="1"/>
</dbReference>
<dbReference type="PANTHER" id="PTHR35526">
    <property type="entry name" value="ANTI-SIGMA-F FACTOR RSBW-RELATED"/>
    <property type="match status" value="1"/>
</dbReference>
<gene>
    <name evidence="4" type="ORF">ACEZDE_27260</name>
</gene>
<keyword evidence="4" id="KW-0067">ATP-binding</keyword>
<feature type="region of interest" description="Disordered" evidence="2">
    <location>
        <begin position="1"/>
        <end position="24"/>
    </location>
</feature>
<evidence type="ECO:0000256" key="1">
    <source>
        <dbReference type="ARBA" id="ARBA00022527"/>
    </source>
</evidence>
<keyword evidence="4" id="KW-0547">Nucleotide-binding</keyword>
<dbReference type="InterPro" id="IPR036890">
    <property type="entry name" value="HATPase_C_sf"/>
</dbReference>
<dbReference type="PANTHER" id="PTHR35526:SF3">
    <property type="entry name" value="ANTI-SIGMA-F FACTOR RSBW"/>
    <property type="match status" value="1"/>
</dbReference>
<protein>
    <submittedName>
        <fullName evidence="4">ATP-binding protein</fullName>
    </submittedName>
</protein>
<dbReference type="Pfam" id="PF13581">
    <property type="entry name" value="HATPase_c_2"/>
    <property type="match status" value="1"/>
</dbReference>
<evidence type="ECO:0000259" key="3">
    <source>
        <dbReference type="Pfam" id="PF13581"/>
    </source>
</evidence>
<sequence length="154" mass="16733">MSTTRSQGPDGARAGLPPGGQTRRLALSGTRGVVGRCRDFTRTALHDWNWLPARNDEQEAVAEDVLLLVSELVTNACLHAEGPTELALHCTDTRLRVEVSDHNALPPVPRTPHQATRPGGHGLHIVSRLAQDWGTEIRSSDKTVWLEVRSPLGG</sequence>
<dbReference type="EMBL" id="JBHFAB010000025">
    <property type="protein sequence ID" value="MFC1420315.1"/>
    <property type="molecule type" value="Genomic_DNA"/>
</dbReference>
<accession>A0ABV6W2U6</accession>
<reference evidence="4 5" key="1">
    <citation type="submission" date="2024-09" db="EMBL/GenBank/DDBJ databases">
        <authorList>
            <person name="Lee S.D."/>
        </authorList>
    </citation>
    <scope>NUCLEOTIDE SEQUENCE [LARGE SCALE GENOMIC DNA]</scope>
    <source>
        <strain evidence="4 5">N8-3</strain>
    </source>
</reference>
<evidence type="ECO:0000313" key="4">
    <source>
        <dbReference type="EMBL" id="MFC1420315.1"/>
    </source>
</evidence>
<proteinExistence type="predicted"/>
<dbReference type="CDD" id="cd16936">
    <property type="entry name" value="HATPase_RsbW-like"/>
    <property type="match status" value="1"/>
</dbReference>
<dbReference type="Proteomes" id="UP001592531">
    <property type="component" value="Unassembled WGS sequence"/>
</dbReference>
<dbReference type="SUPFAM" id="SSF55874">
    <property type="entry name" value="ATPase domain of HSP90 chaperone/DNA topoisomerase II/histidine kinase"/>
    <property type="match status" value="1"/>
</dbReference>
<dbReference type="InterPro" id="IPR050267">
    <property type="entry name" value="Anti-sigma-factor_SerPK"/>
</dbReference>